<evidence type="ECO:0000313" key="4">
    <source>
        <dbReference type="Proteomes" id="UP000394068"/>
    </source>
</evidence>
<evidence type="ECO:0000256" key="1">
    <source>
        <dbReference type="SAM" id="Phobius"/>
    </source>
</evidence>
<feature type="domain" description="VanZ-like" evidence="2">
    <location>
        <begin position="23"/>
        <end position="161"/>
    </location>
</feature>
<reference evidence="3 4" key="1">
    <citation type="submission" date="2019-05" db="EMBL/GenBank/DDBJ databases">
        <authorList>
            <consortium name="Pathogen Informatics"/>
        </authorList>
    </citation>
    <scope>NUCLEOTIDE SEQUENCE [LARGE SCALE GENOMIC DNA]</scope>
    <source>
        <strain evidence="3 4">NCTC5386</strain>
    </source>
</reference>
<dbReference type="PANTHER" id="PTHR36834:SF2">
    <property type="entry name" value="MEMBRANE PROTEIN"/>
    <property type="match status" value="1"/>
</dbReference>
<dbReference type="Pfam" id="PF04892">
    <property type="entry name" value="VanZ"/>
    <property type="match status" value="1"/>
</dbReference>
<dbReference type="InterPro" id="IPR006976">
    <property type="entry name" value="VanZ-like"/>
</dbReference>
<dbReference type="PANTHER" id="PTHR36834">
    <property type="entry name" value="MEMBRANE PROTEIN-RELATED"/>
    <property type="match status" value="1"/>
</dbReference>
<keyword evidence="1" id="KW-0472">Membrane</keyword>
<accession>A0A4U9XHV4</accession>
<gene>
    <name evidence="3" type="ORF">NCTC5386_00566</name>
</gene>
<sequence length="169" mass="19256">MAWINNPLRLSKPLLYTIEILLILYAIAVAIMCFTPSPGLFSGMETPNMLYIGRLRLLLVPFNSIVGLNQVTSLNQAIWIFCQNALNILLLYPLVLFIHLLSSKWHSYGKSLLLGFSISLFIESSQLFLDLLINANRVFEIDDLWTNTLGALLAYLTYLLIYKQMIKRG</sequence>
<dbReference type="InterPro" id="IPR053150">
    <property type="entry name" value="Teicoplanin_resist-assoc"/>
</dbReference>
<name>A0A4U9XHV4_9STRE</name>
<proteinExistence type="predicted"/>
<dbReference type="Proteomes" id="UP000394068">
    <property type="component" value="Unassembled WGS sequence"/>
</dbReference>
<evidence type="ECO:0000259" key="2">
    <source>
        <dbReference type="Pfam" id="PF04892"/>
    </source>
</evidence>
<keyword evidence="1" id="KW-0812">Transmembrane</keyword>
<keyword evidence="1" id="KW-1133">Transmembrane helix</keyword>
<organism evidence="3 4">
    <name type="scientific">Streptococcus pseudoporcinus</name>
    <dbReference type="NCBI Taxonomy" id="361101"/>
    <lineage>
        <taxon>Bacteria</taxon>
        <taxon>Bacillati</taxon>
        <taxon>Bacillota</taxon>
        <taxon>Bacilli</taxon>
        <taxon>Lactobacillales</taxon>
        <taxon>Streptococcaceae</taxon>
        <taxon>Streptococcus</taxon>
    </lineage>
</organism>
<dbReference type="EMBL" id="CABEHT010000001">
    <property type="protein sequence ID" value="VTS12733.1"/>
    <property type="molecule type" value="Genomic_DNA"/>
</dbReference>
<feature type="transmembrane region" description="Helical" evidence="1">
    <location>
        <begin position="144"/>
        <end position="162"/>
    </location>
</feature>
<protein>
    <submittedName>
        <fullName evidence="3">VanZ family protein</fullName>
    </submittedName>
</protein>
<feature type="transmembrane region" description="Helical" evidence="1">
    <location>
        <begin position="78"/>
        <end position="100"/>
    </location>
</feature>
<evidence type="ECO:0000313" key="3">
    <source>
        <dbReference type="EMBL" id="VTS12733.1"/>
    </source>
</evidence>
<dbReference type="RefSeq" id="WP_077323521.1">
    <property type="nucleotide sequence ID" value="NZ_CABEHT010000001.1"/>
</dbReference>
<dbReference type="AlphaFoldDB" id="A0A4U9XHV4"/>
<feature type="transmembrane region" description="Helical" evidence="1">
    <location>
        <begin position="112"/>
        <end position="132"/>
    </location>
</feature>
<feature type="transmembrane region" description="Helical" evidence="1">
    <location>
        <begin position="14"/>
        <end position="34"/>
    </location>
</feature>